<gene>
    <name evidence="1" type="ORF">HMPREF1991_02235</name>
</gene>
<comment type="caution">
    <text evidence="1">The sequence shown here is derived from an EMBL/GenBank/DDBJ whole genome shotgun (WGS) entry which is preliminary data.</text>
</comment>
<dbReference type="PATRIC" id="fig|1122985.7.peg.2316"/>
<evidence type="ECO:0000313" key="1">
    <source>
        <dbReference type="EMBL" id="KDR51722.1"/>
    </source>
</evidence>
<dbReference type="AlphaFoldDB" id="A0A069QGE0"/>
<dbReference type="GO" id="GO:0005840">
    <property type="term" value="C:ribosome"/>
    <property type="evidence" value="ECO:0007669"/>
    <property type="project" value="UniProtKB-KW"/>
</dbReference>
<accession>A0A069QGE0</accession>
<keyword evidence="2" id="KW-1185">Reference proteome</keyword>
<name>A0A069QGE0_HOYLO</name>
<reference evidence="1 2" key="1">
    <citation type="submission" date="2013-08" db="EMBL/GenBank/DDBJ databases">
        <authorList>
            <person name="Weinstock G."/>
            <person name="Sodergren E."/>
            <person name="Wylie T."/>
            <person name="Fulton L."/>
            <person name="Fulton R."/>
            <person name="Fronick C."/>
            <person name="O'Laughlin M."/>
            <person name="Godfrey J."/>
            <person name="Miner T."/>
            <person name="Herter B."/>
            <person name="Appelbaum E."/>
            <person name="Cordes M."/>
            <person name="Lek S."/>
            <person name="Wollam A."/>
            <person name="Pepin K.H."/>
            <person name="Palsikar V.B."/>
            <person name="Mitreva M."/>
            <person name="Wilson R.K."/>
        </authorList>
    </citation>
    <scope>NUCLEOTIDE SEQUENCE [LARGE SCALE GENOMIC DNA]</scope>
    <source>
        <strain evidence="1 2">ATCC 15930</strain>
    </source>
</reference>
<dbReference type="RefSeq" id="WP_018967400.1">
    <property type="nucleotide sequence ID" value="NZ_KB899214.1"/>
</dbReference>
<dbReference type="Proteomes" id="UP000027442">
    <property type="component" value="Unassembled WGS sequence"/>
</dbReference>
<keyword evidence="1" id="KW-0689">Ribosomal protein</keyword>
<protein>
    <submittedName>
        <fullName evidence="1">30S ribosomal protein S19 domain protein</fullName>
    </submittedName>
</protein>
<proteinExistence type="predicted"/>
<dbReference type="EMBL" id="JNGW01000096">
    <property type="protein sequence ID" value="KDR51722.1"/>
    <property type="molecule type" value="Genomic_DNA"/>
</dbReference>
<organism evidence="1 2">
    <name type="scientific">Hoylesella loescheii DSM 19665 = JCM 12249 = ATCC 15930</name>
    <dbReference type="NCBI Taxonomy" id="1122985"/>
    <lineage>
        <taxon>Bacteria</taxon>
        <taxon>Pseudomonadati</taxon>
        <taxon>Bacteroidota</taxon>
        <taxon>Bacteroidia</taxon>
        <taxon>Bacteroidales</taxon>
        <taxon>Prevotellaceae</taxon>
        <taxon>Hoylesella</taxon>
    </lineage>
</organism>
<evidence type="ECO:0000313" key="2">
    <source>
        <dbReference type="Proteomes" id="UP000027442"/>
    </source>
</evidence>
<keyword evidence="1" id="KW-0687">Ribonucleoprotein</keyword>
<sequence length="73" mass="8443">MNNKKTFKELYEAERDKPTAAQHFITMVANMTHRSTNTVKMWLSGRQVPDELARTIMAQHFGCDAEQLFPTNN</sequence>
<dbReference type="HOGENOM" id="CLU_191484_0_0_10"/>